<dbReference type="OrthoDB" id="5954824at2759"/>
<protein>
    <recommendedName>
        <fullName evidence="3">Parkin coregulated gene protein homolog</fullName>
    </recommendedName>
</protein>
<keyword evidence="2" id="KW-1185">Reference proteome</keyword>
<evidence type="ECO:0008006" key="3">
    <source>
        <dbReference type="Google" id="ProtNLM"/>
    </source>
</evidence>
<organism evidence="1 2">
    <name type="scientific">Allacma fusca</name>
    <dbReference type="NCBI Taxonomy" id="39272"/>
    <lineage>
        <taxon>Eukaryota</taxon>
        <taxon>Metazoa</taxon>
        <taxon>Ecdysozoa</taxon>
        <taxon>Arthropoda</taxon>
        <taxon>Hexapoda</taxon>
        <taxon>Collembola</taxon>
        <taxon>Symphypleona</taxon>
        <taxon>Sminthuridae</taxon>
        <taxon>Allacma</taxon>
    </lineage>
</organism>
<dbReference type="EMBL" id="CAJVCH010214918">
    <property type="protein sequence ID" value="CAG7731552.1"/>
    <property type="molecule type" value="Genomic_DNA"/>
</dbReference>
<sequence>MSTLWGKMYDIRAPYNVRGGEISCLRVVRGFSIESWQKDTISDCPPRAGATRPRCPTPTLFRKFYDRGEFPIMIDQNCNGKAILWKVPPEKLDYHHYLPLFFDGLREIEHPYAMFARQGIHDMLVHGCDKVLPVVPQLIRPLREALNTRCPPILKATLHALQQLIVSAPKVGECLVPYYRQLLPVLNIFKNRNLNLGDMIEYGQYKRENIGDLIQETLELMERYGGEDAFINIKYMVPTYESVCLN</sequence>
<dbReference type="InterPro" id="IPR019399">
    <property type="entry name" value="Parkin_co-regulated_protein"/>
</dbReference>
<dbReference type="Pfam" id="PF10274">
    <property type="entry name" value="ParcG"/>
    <property type="match status" value="1"/>
</dbReference>
<dbReference type="AlphaFoldDB" id="A0A8J2P9W2"/>
<gene>
    <name evidence="1" type="ORF">AFUS01_LOCUS20134</name>
</gene>
<dbReference type="GO" id="GO:0051879">
    <property type="term" value="F:Hsp90 protein binding"/>
    <property type="evidence" value="ECO:0007669"/>
    <property type="project" value="TreeGrafter"/>
</dbReference>
<reference evidence="1" key="1">
    <citation type="submission" date="2021-06" db="EMBL/GenBank/DDBJ databases">
        <authorList>
            <person name="Hodson N. C."/>
            <person name="Mongue J. A."/>
            <person name="Jaron S. K."/>
        </authorList>
    </citation>
    <scope>NUCLEOTIDE SEQUENCE</scope>
</reference>
<comment type="caution">
    <text evidence="1">The sequence shown here is derived from an EMBL/GenBank/DDBJ whole genome shotgun (WGS) entry which is preliminary data.</text>
</comment>
<proteinExistence type="predicted"/>
<name>A0A8J2P9W2_9HEXA</name>
<dbReference type="PANTHER" id="PTHR21207:SF2">
    <property type="entry name" value="PARKIN COREGULATED GENE PROTEIN"/>
    <property type="match status" value="1"/>
</dbReference>
<accession>A0A8J2P9W2</accession>
<dbReference type="Proteomes" id="UP000708208">
    <property type="component" value="Unassembled WGS sequence"/>
</dbReference>
<dbReference type="PANTHER" id="PTHR21207">
    <property type="entry name" value="PARKIN COREGULATED GENE PROTEIN PARK2 COREGULATED"/>
    <property type="match status" value="1"/>
</dbReference>
<evidence type="ECO:0000313" key="2">
    <source>
        <dbReference type="Proteomes" id="UP000708208"/>
    </source>
</evidence>
<evidence type="ECO:0000313" key="1">
    <source>
        <dbReference type="EMBL" id="CAG7731552.1"/>
    </source>
</evidence>
<dbReference type="GO" id="GO:0030544">
    <property type="term" value="F:Hsp70 protein binding"/>
    <property type="evidence" value="ECO:0007669"/>
    <property type="project" value="TreeGrafter"/>
</dbReference>